<dbReference type="Proteomes" id="UP000546200">
    <property type="component" value="Unassembled WGS sequence"/>
</dbReference>
<dbReference type="PANTHER" id="PTHR30035">
    <property type="entry name" value="LIPOPROTEIN VACJ-RELATED"/>
    <property type="match status" value="1"/>
</dbReference>
<gene>
    <name evidence="4" type="ORF">FHS94_001401</name>
</gene>
<dbReference type="GO" id="GO:0016020">
    <property type="term" value="C:membrane"/>
    <property type="evidence" value="ECO:0007669"/>
    <property type="project" value="InterPro"/>
</dbReference>
<evidence type="ECO:0000256" key="2">
    <source>
        <dbReference type="ARBA" id="ARBA00022729"/>
    </source>
</evidence>
<feature type="region of interest" description="Disordered" evidence="3">
    <location>
        <begin position="204"/>
        <end position="248"/>
    </location>
</feature>
<proteinExistence type="inferred from homology"/>
<dbReference type="PANTHER" id="PTHR30035:SF3">
    <property type="entry name" value="INTERMEMBRANE PHOSPHOLIPID TRANSPORT SYSTEM LIPOPROTEIN MLAA"/>
    <property type="match status" value="1"/>
</dbReference>
<evidence type="ECO:0000256" key="1">
    <source>
        <dbReference type="ARBA" id="ARBA00010634"/>
    </source>
</evidence>
<feature type="compositionally biased region" description="Pro residues" evidence="3">
    <location>
        <begin position="206"/>
        <end position="219"/>
    </location>
</feature>
<dbReference type="InterPro" id="IPR007428">
    <property type="entry name" value="MlaA"/>
</dbReference>
<comment type="caution">
    <text evidence="4">The sequence shown here is derived from an EMBL/GenBank/DDBJ whole genome shotgun (WGS) entry which is preliminary data.</text>
</comment>
<feature type="compositionally biased region" description="Low complexity" evidence="3">
    <location>
        <begin position="230"/>
        <end position="248"/>
    </location>
</feature>
<keyword evidence="4" id="KW-0449">Lipoprotein</keyword>
<dbReference type="GO" id="GO:0120010">
    <property type="term" value="P:intermembrane phospholipid transfer"/>
    <property type="evidence" value="ECO:0007669"/>
    <property type="project" value="TreeGrafter"/>
</dbReference>
<keyword evidence="2" id="KW-0732">Signal</keyword>
<evidence type="ECO:0000256" key="3">
    <source>
        <dbReference type="SAM" id="MobiDB-lite"/>
    </source>
</evidence>
<accession>A0A7W9BC90</accession>
<dbReference type="PRINTS" id="PR01805">
    <property type="entry name" value="VACJLIPOPROT"/>
</dbReference>
<reference evidence="4 5" key="1">
    <citation type="submission" date="2020-08" db="EMBL/GenBank/DDBJ databases">
        <title>Genomic Encyclopedia of Type Strains, Phase IV (KMG-IV): sequencing the most valuable type-strain genomes for metagenomic binning, comparative biology and taxonomic classification.</title>
        <authorList>
            <person name="Goeker M."/>
        </authorList>
    </citation>
    <scope>NUCLEOTIDE SEQUENCE [LARGE SCALE GENOMIC DNA]</scope>
    <source>
        <strain evidence="4 5">DSM 100044</strain>
    </source>
</reference>
<dbReference type="Pfam" id="PF04333">
    <property type="entry name" value="MlaA"/>
    <property type="match status" value="1"/>
</dbReference>
<evidence type="ECO:0000313" key="4">
    <source>
        <dbReference type="EMBL" id="MBB5714565.1"/>
    </source>
</evidence>
<protein>
    <submittedName>
        <fullName evidence="4">Phospholipid-binding lipoprotein MlaA</fullName>
    </submittedName>
</protein>
<comment type="similarity">
    <text evidence="1">Belongs to the MlaA family.</text>
</comment>
<evidence type="ECO:0000313" key="5">
    <source>
        <dbReference type="Proteomes" id="UP000546200"/>
    </source>
</evidence>
<dbReference type="AlphaFoldDB" id="A0A7W9BC90"/>
<sequence>MQSFKAVQAVDGAIVAPLARGYKKGLPRPIRRGIHNFLDHVQEPIVFLNYLLQLKPGKAAETLGRFAINSTIGLAGVVDVAKKKPFNLPHRPNSLANTLGYYGVGPGPYLFLPIIGPTTVRDLFGLTVDRLVLPTTVGAPFNKAYYTIPTSVLSALDYRVAFDDRLSEIQNSADSYAASRKHYLDRRKAEIDRLHSPKWRALHVPPAQPPMLEQPPVSQPVPALSPTNLPAPAGEQALGEGAQAQPAH</sequence>
<dbReference type="EMBL" id="JACIJK010000004">
    <property type="protein sequence ID" value="MBB5714565.1"/>
    <property type="molecule type" value="Genomic_DNA"/>
</dbReference>
<organism evidence="4 5">
    <name type="scientific">Sphingomonas aerophila</name>
    <dbReference type="NCBI Taxonomy" id="1344948"/>
    <lineage>
        <taxon>Bacteria</taxon>
        <taxon>Pseudomonadati</taxon>
        <taxon>Pseudomonadota</taxon>
        <taxon>Alphaproteobacteria</taxon>
        <taxon>Sphingomonadales</taxon>
        <taxon>Sphingomonadaceae</taxon>
        <taxon>Sphingomonas</taxon>
    </lineage>
</organism>
<keyword evidence="5" id="KW-1185">Reference proteome</keyword>
<name>A0A7W9BC90_9SPHN</name>